<dbReference type="Proteomes" id="UP000663854">
    <property type="component" value="Unassembled WGS sequence"/>
</dbReference>
<dbReference type="EMBL" id="CAJNOH010000436">
    <property type="protein sequence ID" value="CAF1039782.1"/>
    <property type="molecule type" value="Genomic_DNA"/>
</dbReference>
<dbReference type="AlphaFoldDB" id="A0A814VCT6"/>
<organism evidence="2 3">
    <name type="scientific">Rotaria sordida</name>
    <dbReference type="NCBI Taxonomy" id="392033"/>
    <lineage>
        <taxon>Eukaryota</taxon>
        <taxon>Metazoa</taxon>
        <taxon>Spiralia</taxon>
        <taxon>Gnathifera</taxon>
        <taxon>Rotifera</taxon>
        <taxon>Eurotatoria</taxon>
        <taxon>Bdelloidea</taxon>
        <taxon>Philodinida</taxon>
        <taxon>Philodinidae</taxon>
        <taxon>Rotaria</taxon>
    </lineage>
</organism>
<keyword evidence="3" id="KW-1185">Reference proteome</keyword>
<name>A0A814VCT6_9BILA</name>
<evidence type="ECO:0000313" key="2">
    <source>
        <dbReference type="EMBL" id="CAF1189287.1"/>
    </source>
</evidence>
<evidence type="ECO:0000313" key="3">
    <source>
        <dbReference type="Proteomes" id="UP000663870"/>
    </source>
</evidence>
<proteinExistence type="predicted"/>
<dbReference type="EMBL" id="CAJNOL010000756">
    <property type="protein sequence ID" value="CAF1189287.1"/>
    <property type="molecule type" value="Genomic_DNA"/>
</dbReference>
<comment type="caution">
    <text evidence="2">The sequence shown here is derived from an EMBL/GenBank/DDBJ whole genome shotgun (WGS) entry which is preliminary data.</text>
</comment>
<protein>
    <submittedName>
        <fullName evidence="2">Uncharacterized protein</fullName>
    </submittedName>
</protein>
<evidence type="ECO:0000313" key="1">
    <source>
        <dbReference type="EMBL" id="CAF1039782.1"/>
    </source>
</evidence>
<gene>
    <name evidence="2" type="ORF">JXQ802_LOCUS23783</name>
    <name evidence="1" type="ORF">PYM288_LOCUS16580</name>
</gene>
<dbReference type="Proteomes" id="UP000663870">
    <property type="component" value="Unassembled WGS sequence"/>
</dbReference>
<sequence length="169" mass="19858">MPQIYLTDFEKDDSNEDLFIFDRILKQPICFTLSKIETAIEKSLNSNELERFASSRFFHIEYDLSKSLSDLQRSNLLNGDKLTIESLISRELSSKETGPHIIDITNIERILKRSLTLDELTNLVGDRFDEIRIILQRSFKHEELINLLNGNFTKIIKLIDEQLNKQKRR</sequence>
<accession>A0A814VCT6</accession>
<reference evidence="2" key="1">
    <citation type="submission" date="2021-02" db="EMBL/GenBank/DDBJ databases">
        <authorList>
            <person name="Nowell W R."/>
        </authorList>
    </citation>
    <scope>NUCLEOTIDE SEQUENCE</scope>
</reference>